<proteinExistence type="predicted"/>
<accession>A0ABX2EQ00</accession>
<reference evidence="2 3" key="1">
    <citation type="submission" date="2020-05" db="EMBL/GenBank/DDBJ databases">
        <title>Aquincola sp. isolate from soil.</title>
        <authorList>
            <person name="Han J."/>
            <person name="Kim D.-U."/>
        </authorList>
    </citation>
    <scope>NUCLEOTIDE SEQUENCE [LARGE SCALE GENOMIC DNA]</scope>
    <source>
        <strain evidence="2 3">S2</strain>
    </source>
</reference>
<organism evidence="2 3">
    <name type="scientific">Pseudaquabacterium terrae</name>
    <dbReference type="NCBI Taxonomy" id="2732868"/>
    <lineage>
        <taxon>Bacteria</taxon>
        <taxon>Pseudomonadati</taxon>
        <taxon>Pseudomonadota</taxon>
        <taxon>Betaproteobacteria</taxon>
        <taxon>Burkholderiales</taxon>
        <taxon>Sphaerotilaceae</taxon>
        <taxon>Pseudaquabacterium</taxon>
    </lineage>
</organism>
<feature type="domain" description="DUF3616" evidence="1">
    <location>
        <begin position="87"/>
        <end position="335"/>
    </location>
</feature>
<dbReference type="EMBL" id="JABRWJ010000008">
    <property type="protein sequence ID" value="NRF70569.1"/>
    <property type="molecule type" value="Genomic_DNA"/>
</dbReference>
<name>A0ABX2EQ00_9BURK</name>
<dbReference type="InterPro" id="IPR022060">
    <property type="entry name" value="DUF3616"/>
</dbReference>
<dbReference type="Pfam" id="PF12275">
    <property type="entry name" value="DUF3616"/>
    <property type="match status" value="1"/>
</dbReference>
<evidence type="ECO:0000313" key="3">
    <source>
        <dbReference type="Proteomes" id="UP000737171"/>
    </source>
</evidence>
<dbReference type="Proteomes" id="UP000737171">
    <property type="component" value="Unassembled WGS sequence"/>
</dbReference>
<sequence>MLDARGVEGLHDVTVDLRVRAVRLPHQRADGPSALNDADDLAVARHARQKPLGAERHDADLGSGLHARIVAARGYGNCAMRVHLRRSLKDDAGNAKLLARVTLDGNRRLLARVPIDTDANGEPILVRQAADGRRAMRLKGDAQENQLTKLLADDPHVGPFLAIPGKDNGFDIEGLAVIGSHLLLGLRGPVLRGWTLLLELCVQPSGDWLRLVPLDDDGTLVRKRFLQLGGLGVRDLHVAGDDLFILAGPTMVLDGDIRLIRWPGALGALKDNRAAVRFQETFDAPVELPHARGGDRAEAFCEAPEVLQRGKRSWLVLHDAPSEHRLIGEHVVLRDLLRLE</sequence>
<comment type="caution">
    <text evidence="2">The sequence shown here is derived from an EMBL/GenBank/DDBJ whole genome shotgun (WGS) entry which is preliminary data.</text>
</comment>
<evidence type="ECO:0000313" key="2">
    <source>
        <dbReference type="EMBL" id="NRF70569.1"/>
    </source>
</evidence>
<gene>
    <name evidence="2" type="ORF">HLB44_26545</name>
</gene>
<protein>
    <submittedName>
        <fullName evidence="2">DUF3616 domain-containing protein</fullName>
    </submittedName>
</protein>
<keyword evidence="3" id="KW-1185">Reference proteome</keyword>
<evidence type="ECO:0000259" key="1">
    <source>
        <dbReference type="Pfam" id="PF12275"/>
    </source>
</evidence>